<dbReference type="SUPFAM" id="SSF48452">
    <property type="entry name" value="TPR-like"/>
    <property type="match status" value="1"/>
</dbReference>
<reference evidence="5" key="1">
    <citation type="submission" date="2016-06" db="EMBL/GenBank/DDBJ databases">
        <title>Complete genome sequence of Actinoalloteichus fjordicus DSM 46855 (=ADI127-17), type strain of the new species Actinoalloteichus fjordicus.</title>
        <authorList>
            <person name="Ruckert C."/>
            <person name="Nouioui I."/>
            <person name="Willmese J."/>
            <person name="van Wezel G."/>
            <person name="Klenk H.-P."/>
            <person name="Kalinowski J."/>
            <person name="Zotchev S.B."/>
        </authorList>
    </citation>
    <scope>NUCLEOTIDE SEQUENCE [LARGE SCALE GENOMIC DNA]</scope>
    <source>
        <strain evidence="5">ADI127-7</strain>
    </source>
</reference>
<protein>
    <submittedName>
        <fullName evidence="4">TPR repeat-containing protein</fullName>
    </submittedName>
</protein>
<evidence type="ECO:0000256" key="3">
    <source>
        <dbReference type="PROSITE-ProRule" id="PRU00339"/>
    </source>
</evidence>
<name>A0AAC9PRN5_9PSEU</name>
<evidence type="ECO:0000313" key="5">
    <source>
        <dbReference type="Proteomes" id="UP000185511"/>
    </source>
</evidence>
<proteinExistence type="predicted"/>
<feature type="repeat" description="TPR" evidence="3">
    <location>
        <begin position="576"/>
        <end position="609"/>
    </location>
</feature>
<feature type="repeat" description="TPR" evidence="3">
    <location>
        <begin position="780"/>
        <end position="813"/>
    </location>
</feature>
<keyword evidence="2 3" id="KW-0802">TPR repeat</keyword>
<dbReference type="InterPro" id="IPR050498">
    <property type="entry name" value="Ycf3"/>
</dbReference>
<dbReference type="RefSeq" id="WP_075764327.1">
    <property type="nucleotide sequence ID" value="NZ_CP016076.1"/>
</dbReference>
<dbReference type="AlphaFoldDB" id="A0AAC9PRN5"/>
<dbReference type="Pfam" id="PF13432">
    <property type="entry name" value="TPR_16"/>
    <property type="match status" value="3"/>
</dbReference>
<dbReference type="SUPFAM" id="SSF52540">
    <property type="entry name" value="P-loop containing nucleoside triphosphate hydrolases"/>
    <property type="match status" value="1"/>
</dbReference>
<evidence type="ECO:0000256" key="2">
    <source>
        <dbReference type="ARBA" id="ARBA00022803"/>
    </source>
</evidence>
<dbReference type="Gene3D" id="1.25.40.10">
    <property type="entry name" value="Tetratricopeptide repeat domain"/>
    <property type="match status" value="3"/>
</dbReference>
<dbReference type="KEGG" id="acad:UA74_11140"/>
<evidence type="ECO:0000313" key="4">
    <source>
        <dbReference type="EMBL" id="APU14288.1"/>
    </source>
</evidence>
<dbReference type="InterPro" id="IPR011990">
    <property type="entry name" value="TPR-like_helical_dom_sf"/>
</dbReference>
<evidence type="ECO:0000256" key="1">
    <source>
        <dbReference type="ARBA" id="ARBA00022737"/>
    </source>
</evidence>
<keyword evidence="5" id="KW-1185">Reference proteome</keyword>
<organism evidence="4 5">
    <name type="scientific">Actinoalloteichus fjordicus</name>
    <dbReference type="NCBI Taxonomy" id="1612552"/>
    <lineage>
        <taxon>Bacteria</taxon>
        <taxon>Bacillati</taxon>
        <taxon>Actinomycetota</taxon>
        <taxon>Actinomycetes</taxon>
        <taxon>Pseudonocardiales</taxon>
        <taxon>Pseudonocardiaceae</taxon>
        <taxon>Actinoalloteichus</taxon>
    </lineage>
</organism>
<feature type="repeat" description="TPR" evidence="3">
    <location>
        <begin position="746"/>
        <end position="779"/>
    </location>
</feature>
<gene>
    <name evidence="4" type="ORF">UA74_11140</name>
</gene>
<feature type="repeat" description="TPR" evidence="3">
    <location>
        <begin position="610"/>
        <end position="643"/>
    </location>
</feature>
<feature type="repeat" description="TPR" evidence="3">
    <location>
        <begin position="542"/>
        <end position="575"/>
    </location>
</feature>
<dbReference type="Proteomes" id="UP000185511">
    <property type="component" value="Chromosome"/>
</dbReference>
<accession>A0AAC9PRN5</accession>
<dbReference type="InterPro" id="IPR027417">
    <property type="entry name" value="P-loop_NTPase"/>
</dbReference>
<dbReference type="PANTHER" id="PTHR44858:SF1">
    <property type="entry name" value="UDP-N-ACETYLGLUCOSAMINE--PEPTIDE N-ACETYLGLUCOSAMINYLTRANSFERASE SPINDLY-RELATED"/>
    <property type="match status" value="1"/>
</dbReference>
<dbReference type="SMART" id="SM00028">
    <property type="entry name" value="TPR"/>
    <property type="match status" value="9"/>
</dbReference>
<dbReference type="Gene3D" id="3.40.50.300">
    <property type="entry name" value="P-loop containing nucleotide triphosphate hydrolases"/>
    <property type="match status" value="1"/>
</dbReference>
<sequence length="875" mass="95396">MSKTRLSLQDVIRQRQQDTFVGRTEQLGGFQTNLGFSAEDPRRRFLFSVHGPSGVGKSTLLRQFRKAAGDQGCRTALVQESAQDVPTAIEELVADLERQDVRCRKARAALTTYRERRHEVDRDPAAPDGLPTMLTRSAVRLGLRAGGGIPVLGALAAEIDADTVATNVDEVRAYLSRKFSRSEDVELLLAPVNVLTSALLVDLGAAAEHAQLALFVDTFEQVGRFLERWLLDLLAGRHGDLPPNLVLTIAGQEPLNAHHWGEYLGFRVDLALAPFTEPECQELLARRGVTEEPVIEEILRLSGRLPVLVAMLAEAGPATAAEVADPSAGAVARFLGGEPDERRRSAALLGALPRTLNADLFAELAGVAGADLDGAPDAVFRWLYSLPFVTEHPDGYRYHQVVRSVMLRDLRRRSPSRWRAMHQALADHYAAAGAALELPAGRCWADAAWRGLAMEQHYHLLCARPAELPAALSGLVSVLYWEDSAAGAWVEMMEQAGAVVNDTRLRQRGRQLSTLVSDADVEETALTTHLAADRLLDEHARGTAYLLHGRALVESGDHPGALIALNRAIELQPEHVMAHVLRGVTSRELGDDERALRDLDRAVELNPGHVLARVQRGVTYRGLRQYDRALAELNHAVRLNPDHVYGLVARAALHNDLGAVAPALADLNHAIHLDPDHLVAYHLRATTYRGLGDLERVLADLDQVNRLTPGEAGVLYYRAAVLASLGKVTSALTDLDQVIRISPRHVLALAFRAHLYGESGDMQNAAADIERALDLDPDNVTVLTTRGELRLQAGCLDAALADFDRAFTVDPAHAPALALRGWVHLLAGRTDRARLDLHRAVEIEPAVVEMFTDVPTQDQRFTGPVAGNSPAEPAP</sequence>
<dbReference type="EMBL" id="CP016076">
    <property type="protein sequence ID" value="APU14288.1"/>
    <property type="molecule type" value="Genomic_DNA"/>
</dbReference>
<dbReference type="PROSITE" id="PS50005">
    <property type="entry name" value="TPR"/>
    <property type="match status" value="5"/>
</dbReference>
<dbReference type="PANTHER" id="PTHR44858">
    <property type="entry name" value="TETRATRICOPEPTIDE REPEAT PROTEIN 6"/>
    <property type="match status" value="1"/>
</dbReference>
<keyword evidence="1" id="KW-0677">Repeat</keyword>
<dbReference type="InterPro" id="IPR019734">
    <property type="entry name" value="TPR_rpt"/>
</dbReference>